<dbReference type="InterPro" id="IPR017927">
    <property type="entry name" value="FAD-bd_FR_type"/>
</dbReference>
<evidence type="ECO:0000259" key="4">
    <source>
        <dbReference type="PROSITE" id="PS51384"/>
    </source>
</evidence>
<gene>
    <name evidence="5" type="ORF">D9V41_13980</name>
</gene>
<keyword evidence="6" id="KW-1185">Reference proteome</keyword>
<dbReference type="CDD" id="cd00322">
    <property type="entry name" value="FNR_like"/>
    <property type="match status" value="1"/>
</dbReference>
<dbReference type="PANTHER" id="PTHR47354">
    <property type="entry name" value="NADH OXIDOREDUCTASE HCR"/>
    <property type="match status" value="1"/>
</dbReference>
<organism evidence="5 6">
    <name type="scientific">Aeromicrobium phragmitis</name>
    <dbReference type="NCBI Taxonomy" id="2478914"/>
    <lineage>
        <taxon>Bacteria</taxon>
        <taxon>Bacillati</taxon>
        <taxon>Actinomycetota</taxon>
        <taxon>Actinomycetes</taxon>
        <taxon>Propionibacteriales</taxon>
        <taxon>Nocardioidaceae</taxon>
        <taxon>Aeromicrobium</taxon>
    </lineage>
</organism>
<protein>
    <submittedName>
        <fullName evidence="5">Oxidoreductase</fullName>
    </submittedName>
</protein>
<feature type="compositionally biased region" description="Basic and acidic residues" evidence="2">
    <location>
        <begin position="39"/>
        <end position="51"/>
    </location>
</feature>
<accession>A0A3L8PJP4</accession>
<feature type="transmembrane region" description="Helical" evidence="3">
    <location>
        <begin position="257"/>
        <end position="276"/>
    </location>
</feature>
<dbReference type="InterPro" id="IPR001433">
    <property type="entry name" value="OxRdtase_FAD/NAD-bd"/>
</dbReference>
<dbReference type="Pfam" id="PF00175">
    <property type="entry name" value="NAD_binding_1"/>
    <property type="match status" value="1"/>
</dbReference>
<comment type="cofactor">
    <cofactor evidence="1">
        <name>FAD</name>
        <dbReference type="ChEBI" id="CHEBI:57692"/>
    </cofactor>
</comment>
<evidence type="ECO:0000256" key="3">
    <source>
        <dbReference type="SAM" id="Phobius"/>
    </source>
</evidence>
<dbReference type="AlphaFoldDB" id="A0A3L8PJP4"/>
<dbReference type="InterPro" id="IPR050415">
    <property type="entry name" value="MRET"/>
</dbReference>
<feature type="transmembrane region" description="Helical" evidence="3">
    <location>
        <begin position="131"/>
        <end position="146"/>
    </location>
</feature>
<dbReference type="PANTHER" id="PTHR47354:SF5">
    <property type="entry name" value="PROTEIN RFBI"/>
    <property type="match status" value="1"/>
</dbReference>
<feature type="transmembrane region" description="Helical" evidence="3">
    <location>
        <begin position="202"/>
        <end position="223"/>
    </location>
</feature>
<sequence length="553" mass="59731">MGGRPRCGAGRRVGHGTVLRRIRPGPRRVSRGGMRRRRRDDARPCRPDDRRDLPMSTLDRFLSRLTMYRLVIAVLAIVGVWALVAAAAGWLDPAIFGVGPMLLTLAVLVVVSVICNEVLGRVVGARPHRDSAIITALLLWFLYWPSADPATLGWLAGIAALATASKYLIAVRRRHLVNPAAAGVVLGTLLGWAAGIDSMPFTTWWAASEILFPVVLVGALLILRRTRRVSLGLVFAAVALPLVVSGLTAFGSSLGDAVWTALSAYPIVFFAGFMLSEPLTLPPRRHQQWAVGVLAAVLFAWPLWSFAVFGSSTAIGPFESTYELALVATGLVSFLLGPRGQIGLTLRERRPLGGDVYEYWFDADRPLRFTPGQYLELYLPHGGADGRGMRRILSIASAPGREVAVAVREPEGGSTFKRALAEAQAGSRWTATAVHGDFVLPRDDTKVALIAGGIGITPFMSQLRAGVGGRDVVLVYGVRDENDVPYADELADLGVDVRLVVGEALDADSITAAVPDLEERIVYISGSPAMVDAIRRALRGRARRIRVDHFLGY</sequence>
<dbReference type="Gene3D" id="3.40.50.80">
    <property type="entry name" value="Nucleotide-binding domain of ferredoxin-NADP reductase (FNR) module"/>
    <property type="match status" value="1"/>
</dbReference>
<feature type="transmembrane region" description="Helical" evidence="3">
    <location>
        <begin position="70"/>
        <end position="91"/>
    </location>
</feature>
<dbReference type="Gene3D" id="2.40.30.10">
    <property type="entry name" value="Translation factors"/>
    <property type="match status" value="1"/>
</dbReference>
<feature type="transmembrane region" description="Helical" evidence="3">
    <location>
        <begin position="152"/>
        <end position="169"/>
    </location>
</feature>
<dbReference type="SUPFAM" id="SSF63380">
    <property type="entry name" value="Riboflavin synthase domain-like"/>
    <property type="match status" value="1"/>
</dbReference>
<feature type="transmembrane region" description="Helical" evidence="3">
    <location>
        <begin position="176"/>
        <end position="196"/>
    </location>
</feature>
<evidence type="ECO:0000313" key="6">
    <source>
        <dbReference type="Proteomes" id="UP000282515"/>
    </source>
</evidence>
<feature type="region of interest" description="Disordered" evidence="2">
    <location>
        <begin position="28"/>
        <end position="51"/>
    </location>
</feature>
<evidence type="ECO:0000256" key="1">
    <source>
        <dbReference type="ARBA" id="ARBA00001974"/>
    </source>
</evidence>
<name>A0A3L8PJP4_9ACTN</name>
<evidence type="ECO:0000313" key="5">
    <source>
        <dbReference type="EMBL" id="RLV54923.1"/>
    </source>
</evidence>
<dbReference type="EMBL" id="RDBF01000012">
    <property type="protein sequence ID" value="RLV54923.1"/>
    <property type="molecule type" value="Genomic_DNA"/>
</dbReference>
<dbReference type="SUPFAM" id="SSF52343">
    <property type="entry name" value="Ferredoxin reductase-like, C-terminal NADP-linked domain"/>
    <property type="match status" value="1"/>
</dbReference>
<reference evidence="5 6" key="1">
    <citation type="submission" date="2018-10" db="EMBL/GenBank/DDBJ databases">
        <title>Aeromicrobium sp. 9W16Y-2 whole genome shotgun sequence.</title>
        <authorList>
            <person name="Li F."/>
        </authorList>
    </citation>
    <scope>NUCLEOTIDE SEQUENCE [LARGE SCALE GENOMIC DNA]</scope>
    <source>
        <strain evidence="5 6">9W16Y-2</strain>
    </source>
</reference>
<keyword evidence="3" id="KW-0472">Membrane</keyword>
<feature type="transmembrane region" description="Helical" evidence="3">
    <location>
        <begin position="97"/>
        <end position="119"/>
    </location>
</feature>
<comment type="caution">
    <text evidence="5">The sequence shown here is derived from an EMBL/GenBank/DDBJ whole genome shotgun (WGS) entry which is preliminary data.</text>
</comment>
<dbReference type="GO" id="GO:0016491">
    <property type="term" value="F:oxidoreductase activity"/>
    <property type="evidence" value="ECO:0007669"/>
    <property type="project" value="InterPro"/>
</dbReference>
<proteinExistence type="predicted"/>
<dbReference type="InterPro" id="IPR039261">
    <property type="entry name" value="FNR_nucleotide-bd"/>
</dbReference>
<feature type="transmembrane region" description="Helical" evidence="3">
    <location>
        <begin position="230"/>
        <end position="251"/>
    </location>
</feature>
<feature type="compositionally biased region" description="Basic residues" evidence="2">
    <location>
        <begin position="28"/>
        <end position="38"/>
    </location>
</feature>
<dbReference type="Proteomes" id="UP000282515">
    <property type="component" value="Unassembled WGS sequence"/>
</dbReference>
<keyword evidence="3" id="KW-0812">Transmembrane</keyword>
<dbReference type="InterPro" id="IPR017938">
    <property type="entry name" value="Riboflavin_synthase-like_b-brl"/>
</dbReference>
<feature type="domain" description="FAD-binding FR-type" evidence="4">
    <location>
        <begin position="339"/>
        <end position="441"/>
    </location>
</feature>
<dbReference type="PROSITE" id="PS51384">
    <property type="entry name" value="FAD_FR"/>
    <property type="match status" value="1"/>
</dbReference>
<keyword evidence="3" id="KW-1133">Transmembrane helix</keyword>
<evidence type="ECO:0000256" key="2">
    <source>
        <dbReference type="SAM" id="MobiDB-lite"/>
    </source>
</evidence>
<feature type="transmembrane region" description="Helical" evidence="3">
    <location>
        <begin position="288"/>
        <end position="309"/>
    </location>
</feature>